<dbReference type="Pfam" id="PF13243">
    <property type="entry name" value="SQHop_cyclase_C"/>
    <property type="match status" value="1"/>
</dbReference>
<dbReference type="GO" id="GO:0016102">
    <property type="term" value="P:diterpenoid biosynthetic process"/>
    <property type="evidence" value="ECO:0007669"/>
    <property type="project" value="TreeGrafter"/>
</dbReference>
<dbReference type="Gene3D" id="1.50.10.160">
    <property type="match status" value="1"/>
</dbReference>
<proteinExistence type="predicted"/>
<comment type="caution">
    <text evidence="2">The sequence shown here is derived from an EMBL/GenBank/DDBJ whole genome shotgun (WGS) entry which is preliminary data.</text>
</comment>
<dbReference type="EMBL" id="VDFW01000028">
    <property type="protein sequence ID" value="TNC22199.1"/>
    <property type="molecule type" value="Genomic_DNA"/>
</dbReference>
<reference evidence="2 3" key="1">
    <citation type="submission" date="2019-06" db="EMBL/GenBank/DDBJ databases">
        <title>Amycolatopsis alkalitolerans sp. nov., isolated from Gastrodia elata Blume.</title>
        <authorList>
            <person name="Narsing Rao M.P."/>
            <person name="Li W.J."/>
        </authorList>
    </citation>
    <scope>NUCLEOTIDE SEQUENCE [LARGE SCALE GENOMIC DNA]</scope>
    <source>
        <strain evidence="2 3">SYSUP0005</strain>
    </source>
</reference>
<dbReference type="CDD" id="cd00688">
    <property type="entry name" value="ISOPREN_C2_like"/>
    <property type="match status" value="1"/>
</dbReference>
<evidence type="ECO:0000313" key="2">
    <source>
        <dbReference type="EMBL" id="TNC22199.1"/>
    </source>
</evidence>
<dbReference type="AlphaFoldDB" id="A0A5C4LVE8"/>
<organism evidence="2 3">
    <name type="scientific">Amycolatopsis alkalitolerans</name>
    <dbReference type="NCBI Taxonomy" id="2547244"/>
    <lineage>
        <taxon>Bacteria</taxon>
        <taxon>Bacillati</taxon>
        <taxon>Actinomycetota</taxon>
        <taxon>Actinomycetes</taxon>
        <taxon>Pseudonocardiales</taxon>
        <taxon>Pseudonocardiaceae</taxon>
        <taxon>Amycolatopsis</taxon>
    </lineage>
</organism>
<evidence type="ECO:0000313" key="3">
    <source>
        <dbReference type="Proteomes" id="UP000305546"/>
    </source>
</evidence>
<accession>A0A5C4LVE8</accession>
<dbReference type="Gene3D" id="1.50.10.20">
    <property type="match status" value="1"/>
</dbReference>
<protein>
    <recommendedName>
        <fullName evidence="1">Squalene cyclase C-terminal domain-containing protein</fullName>
    </recommendedName>
</protein>
<dbReference type="OrthoDB" id="9758578at2"/>
<keyword evidence="3" id="KW-1185">Reference proteome</keyword>
<dbReference type="GO" id="GO:0000287">
    <property type="term" value="F:magnesium ion binding"/>
    <property type="evidence" value="ECO:0007669"/>
    <property type="project" value="TreeGrafter"/>
</dbReference>
<dbReference type="InterPro" id="IPR008930">
    <property type="entry name" value="Terpenoid_cyclase/PrenylTrfase"/>
</dbReference>
<dbReference type="Proteomes" id="UP000305546">
    <property type="component" value="Unassembled WGS sequence"/>
</dbReference>
<dbReference type="PANTHER" id="PTHR31739:SF25">
    <property type="entry name" value="(E,E)-GERANYLLINALOOL SYNTHASE"/>
    <property type="match status" value="1"/>
</dbReference>
<feature type="domain" description="Squalene cyclase C-terminal" evidence="1">
    <location>
        <begin position="346"/>
        <end position="438"/>
    </location>
</feature>
<dbReference type="InterPro" id="IPR050148">
    <property type="entry name" value="Terpene_synthase-like"/>
</dbReference>
<evidence type="ECO:0000259" key="1">
    <source>
        <dbReference type="Pfam" id="PF13243"/>
    </source>
</evidence>
<dbReference type="PANTHER" id="PTHR31739">
    <property type="entry name" value="ENT-COPALYL DIPHOSPHATE SYNTHASE, CHLOROPLASTIC"/>
    <property type="match status" value="1"/>
</dbReference>
<dbReference type="GO" id="GO:0010333">
    <property type="term" value="F:terpene synthase activity"/>
    <property type="evidence" value="ECO:0007669"/>
    <property type="project" value="InterPro"/>
</dbReference>
<dbReference type="SUPFAM" id="SSF48239">
    <property type="entry name" value="Terpenoid cyclases/Protein prenyltransferases"/>
    <property type="match status" value="1"/>
</dbReference>
<sequence>MCAAAISGGCTMNLANQAQRLLAGMATDSFGDFSASLYETGRVAALAPLLQGHEGRIRFLLHEQGSDGSWGGPGEYALLPTLSATEALFTELSRTADTRVGTAVHRGLEALFAKLGGEVSLPDTVAIELLVPWLVSALNTHLAALETKPLPGLEIWRDGKRLPCPGGTYPELLVHLREAVEHGAVLPEKLWHSLEMLGPLAQGASFVRAGRFGVGCSPAATAAWFGTGARRGNPHPGVRYLEQVQARHGGPVPVAAPLDVFERAWVLTTFTDVGLPVAVPFELVEGLRSAFGESGVAGGAGLPPDADDTSTALHALANLGMPYPLDSLWEYQVDEHFSTFPEERTPSVTTNAHVLQALAAYPRGDRRTADTMLGLTEWLCGQQHADGSWTDKWHASPYYATATCVVALAGCGESTAAERKAVRWVLETQHANGAWGFWDGTTEETAFAVQILLRAKGIRPDAAIEQAAARGCSYLLEAGDAPSPPLWHDKDLYTPGRIVRAETIAALHVAGTNPRVAARLARSHAERAGRTA</sequence>
<gene>
    <name evidence="2" type="ORF">FG385_25815</name>
</gene>
<dbReference type="InterPro" id="IPR032696">
    <property type="entry name" value="SQ_cyclase_C"/>
</dbReference>
<name>A0A5C4LVE8_9PSEU</name>